<gene>
    <name evidence="2" type="ORF">VN24_08525</name>
</gene>
<keyword evidence="1" id="KW-0472">Membrane</keyword>
<dbReference type="KEGG" id="pbj:VN24_08525"/>
<keyword evidence="3" id="KW-1185">Reference proteome</keyword>
<evidence type="ECO:0000256" key="1">
    <source>
        <dbReference type="SAM" id="Phobius"/>
    </source>
</evidence>
<keyword evidence="1" id="KW-0812">Transmembrane</keyword>
<dbReference type="InterPro" id="IPR058247">
    <property type="entry name" value="DUF1453"/>
</dbReference>
<dbReference type="PIRSF" id="PIRSF021441">
    <property type="entry name" value="DUF1453"/>
    <property type="match status" value="1"/>
</dbReference>
<dbReference type="AlphaFoldDB" id="A0A0D5NGW4"/>
<evidence type="ECO:0000313" key="2">
    <source>
        <dbReference type="EMBL" id="AJY74614.1"/>
    </source>
</evidence>
<evidence type="ECO:0000313" key="3">
    <source>
        <dbReference type="Proteomes" id="UP000032633"/>
    </source>
</evidence>
<feature type="transmembrane region" description="Helical" evidence="1">
    <location>
        <begin position="102"/>
        <end position="120"/>
    </location>
</feature>
<dbReference type="EMBL" id="CP011058">
    <property type="protein sequence ID" value="AJY74614.1"/>
    <property type="molecule type" value="Genomic_DNA"/>
</dbReference>
<dbReference type="STRING" id="1126833.VN24_08525"/>
<dbReference type="Pfam" id="PF07301">
    <property type="entry name" value="DUF1453"/>
    <property type="match status" value="1"/>
</dbReference>
<dbReference type="InterPro" id="IPR031306">
    <property type="entry name" value="CcdC"/>
</dbReference>
<protein>
    <submittedName>
        <fullName evidence="2">Membrane protein</fullName>
    </submittedName>
</protein>
<dbReference type="PATRIC" id="fig|1126833.4.peg.1880"/>
<dbReference type="HOGENOM" id="CLU_112887_0_0_9"/>
<dbReference type="RefSeq" id="WP_045670047.1">
    <property type="nucleotide sequence ID" value="NZ_CP011058.1"/>
</dbReference>
<dbReference type="PANTHER" id="PTHR39164:SF1">
    <property type="entry name" value="PROTEIN CCDC"/>
    <property type="match status" value="1"/>
</dbReference>
<dbReference type="Proteomes" id="UP000032633">
    <property type="component" value="Chromosome"/>
</dbReference>
<reference evidence="3" key="2">
    <citation type="submission" date="2015-03" db="EMBL/GenBank/DDBJ databases">
        <title>Genome sequence of Paenibacillus beijingensis strain DSM 24997T.</title>
        <authorList>
            <person name="Kwak Y."/>
            <person name="Shin J.-H."/>
        </authorList>
    </citation>
    <scope>NUCLEOTIDE SEQUENCE [LARGE SCALE GENOMIC DNA]</scope>
    <source>
        <strain evidence="3">DSM 24997</strain>
    </source>
</reference>
<reference evidence="2 3" key="1">
    <citation type="journal article" date="2015" name="J. Biotechnol.">
        <title>Complete genome sequence of Paenibacillus beijingensis 7188(T) (=DSM 24997(T)), a novel rhizobacterium from jujube garden soil.</title>
        <authorList>
            <person name="Kwak Y."/>
            <person name="Shin J.H."/>
        </authorList>
    </citation>
    <scope>NUCLEOTIDE SEQUENCE [LARGE SCALE GENOMIC DNA]</scope>
    <source>
        <strain evidence="2 3">DSM 24997</strain>
    </source>
</reference>
<feature type="transmembrane region" description="Helical" evidence="1">
    <location>
        <begin position="6"/>
        <end position="28"/>
    </location>
</feature>
<organism evidence="2 3">
    <name type="scientific">Paenibacillus beijingensis</name>
    <dbReference type="NCBI Taxonomy" id="1126833"/>
    <lineage>
        <taxon>Bacteria</taxon>
        <taxon>Bacillati</taxon>
        <taxon>Bacillota</taxon>
        <taxon>Bacilli</taxon>
        <taxon>Bacillales</taxon>
        <taxon>Paenibacillaceae</taxon>
        <taxon>Paenibacillus</taxon>
    </lineage>
</organism>
<feature type="transmembrane region" description="Helical" evidence="1">
    <location>
        <begin position="126"/>
        <end position="147"/>
    </location>
</feature>
<dbReference type="OrthoDB" id="120091at2"/>
<sequence>MPESIHVPQFLSIVVSLLAGLAIVMLRVRATNKPTTARKIIIPPLGMATGFLMFVVPETHIPWSWALGAFAAGVLLFSLPLIQTSKMEWVGDDIFLRRSKAFIYIILGLLIVRLLLHDIVERYVSVYQTASVFFLLAFGMLVPWRLAMLQRYRKLQNERIGTSAKTVR</sequence>
<name>A0A0D5NGW4_9BACL</name>
<keyword evidence="1" id="KW-1133">Transmembrane helix</keyword>
<feature type="transmembrane region" description="Helical" evidence="1">
    <location>
        <begin position="40"/>
        <end position="57"/>
    </location>
</feature>
<feature type="transmembrane region" description="Helical" evidence="1">
    <location>
        <begin position="63"/>
        <end position="82"/>
    </location>
</feature>
<accession>A0A0D5NGW4</accession>
<proteinExistence type="predicted"/>
<dbReference type="PANTHER" id="PTHR39164">
    <property type="entry name" value="PROTEIN CCDC"/>
    <property type="match status" value="1"/>
</dbReference>